<keyword evidence="3" id="KW-1185">Reference proteome</keyword>
<sequence>MKAHYILPALLILAACDTPNSAARTSTNGSTEIKLQGNLNCWDNQCMQYHAHNGSFSLPGRRSVRAPAGAVQTGGYMSVDAFQQVYTQARRASFIRSDDR</sequence>
<feature type="signal peptide" evidence="1">
    <location>
        <begin position="1"/>
        <end position="22"/>
    </location>
</feature>
<accession>A0ABX0W479</accession>
<keyword evidence="1" id="KW-0732">Signal</keyword>
<proteinExistence type="predicted"/>
<feature type="chain" id="PRO_5045185269" evidence="1">
    <location>
        <begin position="23"/>
        <end position="100"/>
    </location>
</feature>
<dbReference type="EMBL" id="QHLQ01000001">
    <property type="protein sequence ID" value="NIZ59758.1"/>
    <property type="molecule type" value="Genomic_DNA"/>
</dbReference>
<comment type="caution">
    <text evidence="2">The sequence shown here is derived from an EMBL/GenBank/DDBJ whole genome shotgun (WGS) entry which is preliminary data.</text>
</comment>
<name>A0ABX0W479_9RHOB</name>
<organism evidence="2 3">
    <name type="scientific">Parasedimentitalea denitrificans</name>
    <dbReference type="NCBI Taxonomy" id="2211118"/>
    <lineage>
        <taxon>Bacteria</taxon>
        <taxon>Pseudomonadati</taxon>
        <taxon>Pseudomonadota</taxon>
        <taxon>Alphaproteobacteria</taxon>
        <taxon>Rhodobacterales</taxon>
        <taxon>Paracoccaceae</taxon>
        <taxon>Parasedimentitalea</taxon>
    </lineage>
</organism>
<protein>
    <submittedName>
        <fullName evidence="2">Uncharacterized protein</fullName>
    </submittedName>
</protein>
<dbReference type="PROSITE" id="PS51257">
    <property type="entry name" value="PROKAR_LIPOPROTEIN"/>
    <property type="match status" value="1"/>
</dbReference>
<reference evidence="2 3" key="1">
    <citation type="submission" date="2018-05" db="EMBL/GenBank/DDBJ databases">
        <authorList>
            <person name="Zhang Y.-J."/>
        </authorList>
    </citation>
    <scope>NUCLEOTIDE SEQUENCE [LARGE SCALE GENOMIC DNA]</scope>
    <source>
        <strain evidence="2 3">CY04</strain>
    </source>
</reference>
<dbReference type="Proteomes" id="UP001429564">
    <property type="component" value="Unassembled WGS sequence"/>
</dbReference>
<evidence type="ECO:0000256" key="1">
    <source>
        <dbReference type="SAM" id="SignalP"/>
    </source>
</evidence>
<gene>
    <name evidence="2" type="ORF">DL239_02080</name>
</gene>
<evidence type="ECO:0000313" key="2">
    <source>
        <dbReference type="EMBL" id="NIZ59758.1"/>
    </source>
</evidence>
<evidence type="ECO:0000313" key="3">
    <source>
        <dbReference type="Proteomes" id="UP001429564"/>
    </source>
</evidence>